<dbReference type="GO" id="GO:0016853">
    <property type="term" value="F:isomerase activity"/>
    <property type="evidence" value="ECO:0007669"/>
    <property type="project" value="UniProtKB-KW"/>
</dbReference>
<dbReference type="EMBL" id="PXZM01000007">
    <property type="protein sequence ID" value="PSJ98519.1"/>
    <property type="molecule type" value="Genomic_DNA"/>
</dbReference>
<keyword evidence="2" id="KW-0413">Isomerase</keyword>
<dbReference type="Gene3D" id="3.20.20.150">
    <property type="entry name" value="Divalent-metal-dependent TIM barrel enzymes"/>
    <property type="match status" value="1"/>
</dbReference>
<reference evidence="2 3" key="1">
    <citation type="submission" date="2018-03" db="EMBL/GenBank/DDBJ databases">
        <title>Brevisbacillus phylogenomics.</title>
        <authorList>
            <person name="Dunlap C."/>
        </authorList>
    </citation>
    <scope>NUCLEOTIDE SEQUENCE [LARGE SCALE GENOMIC DNA]</scope>
    <source>
        <strain evidence="2 3">NRRL NRS-1210</strain>
    </source>
</reference>
<evidence type="ECO:0000259" key="1">
    <source>
        <dbReference type="Pfam" id="PF01261"/>
    </source>
</evidence>
<sequence>MIYPVEKMASIAIVLPKLFPFSQSRPEQMLPSLHAILEDPFFTAVEVSYIADKETRQQAAKYMAYSGVEVIFNGGDAARELQIDLSSLDPVVRNKSIESGKMLIDHCYEMNAKIMHIVTGKFEGEENKPKNIHAFIASAMELCKFAKQKADTYELCISLEIGDRHVDRNYLLGPTHEAVHVARVIRSEYDNFGLLLDQSHLPIMGEEPHKSLWQAKDYLTHIHLGNCYLKDRQASYFGDKHIPFNVKDSEVGVDELTSFIKTLHDIDFFKSPKPTRKPVMTFEVGRLENESPMLIIANVKRAFYEAWANA</sequence>
<feature type="domain" description="Xylose isomerase-like TIM barrel" evidence="1">
    <location>
        <begin position="44"/>
        <end position="268"/>
    </location>
</feature>
<comment type="caution">
    <text evidence="2">The sequence shown here is derived from an EMBL/GenBank/DDBJ whole genome shotgun (WGS) entry which is preliminary data.</text>
</comment>
<accession>A0A2P7VH53</accession>
<name>A0A2P7VH53_9BACL</name>
<evidence type="ECO:0000313" key="3">
    <source>
        <dbReference type="Proteomes" id="UP000240419"/>
    </source>
</evidence>
<dbReference type="Proteomes" id="UP000240419">
    <property type="component" value="Unassembled WGS sequence"/>
</dbReference>
<gene>
    <name evidence="2" type="ORF">C7R93_06135</name>
</gene>
<evidence type="ECO:0000313" key="2">
    <source>
        <dbReference type="EMBL" id="PSJ98519.1"/>
    </source>
</evidence>
<dbReference type="AlphaFoldDB" id="A0A2P7VH53"/>
<dbReference type="InterPro" id="IPR036237">
    <property type="entry name" value="Xyl_isomerase-like_sf"/>
</dbReference>
<keyword evidence="3" id="KW-1185">Reference proteome</keyword>
<dbReference type="OrthoDB" id="6622255at2"/>
<organism evidence="2 3">
    <name type="scientific">Brevibacillus fortis</name>
    <dbReference type="NCBI Taxonomy" id="2126352"/>
    <lineage>
        <taxon>Bacteria</taxon>
        <taxon>Bacillati</taxon>
        <taxon>Bacillota</taxon>
        <taxon>Bacilli</taxon>
        <taxon>Bacillales</taxon>
        <taxon>Paenibacillaceae</taxon>
        <taxon>Brevibacillus</taxon>
    </lineage>
</organism>
<dbReference type="InterPro" id="IPR013022">
    <property type="entry name" value="Xyl_isomerase-like_TIM-brl"/>
</dbReference>
<dbReference type="SUPFAM" id="SSF51658">
    <property type="entry name" value="Xylose isomerase-like"/>
    <property type="match status" value="1"/>
</dbReference>
<dbReference type="Pfam" id="PF01261">
    <property type="entry name" value="AP_endonuc_2"/>
    <property type="match status" value="1"/>
</dbReference>
<proteinExistence type="predicted"/>
<protein>
    <submittedName>
        <fullName evidence="2">Sugar phosphate isomerase/epimerase</fullName>
    </submittedName>
</protein>